<dbReference type="InterPro" id="IPR011990">
    <property type="entry name" value="TPR-like_helical_dom_sf"/>
</dbReference>
<proteinExistence type="inferred from homology"/>
<dbReference type="Pfam" id="PF12854">
    <property type="entry name" value="PPR_1"/>
    <property type="match status" value="2"/>
</dbReference>
<feature type="repeat" description="PPR" evidence="3">
    <location>
        <begin position="555"/>
        <end position="589"/>
    </location>
</feature>
<dbReference type="SUPFAM" id="SSF48452">
    <property type="entry name" value="TPR-like"/>
    <property type="match status" value="1"/>
</dbReference>
<name>A0A1J3F5D5_NOCCA</name>
<evidence type="ECO:0000256" key="2">
    <source>
        <dbReference type="ARBA" id="ARBA00022737"/>
    </source>
</evidence>
<dbReference type="NCBIfam" id="TIGR00756">
    <property type="entry name" value="PPR"/>
    <property type="match status" value="13"/>
</dbReference>
<reference evidence="4" key="1">
    <citation type="submission" date="2016-07" db="EMBL/GenBank/DDBJ databases">
        <title>De novo transcriptome assembly of four accessions of the metal hyperaccumulator plant Noccaea caerulescens.</title>
        <authorList>
            <person name="Blande D."/>
            <person name="Halimaa P."/>
            <person name="Tervahauta A.I."/>
            <person name="Aarts M.G."/>
            <person name="Karenlampi S.O."/>
        </authorList>
    </citation>
    <scope>NUCLEOTIDE SEQUENCE</scope>
</reference>
<protein>
    <submittedName>
        <fullName evidence="4">Pentatricopeptide repeat-containing protein</fullName>
    </submittedName>
</protein>
<feature type="repeat" description="PPR" evidence="3">
    <location>
        <begin position="485"/>
        <end position="519"/>
    </location>
</feature>
<dbReference type="SUPFAM" id="SSF81901">
    <property type="entry name" value="HCP-like"/>
    <property type="match status" value="1"/>
</dbReference>
<dbReference type="AlphaFoldDB" id="A0A1J3F5D5"/>
<keyword evidence="2" id="KW-0677">Repeat</keyword>
<dbReference type="InterPro" id="IPR002885">
    <property type="entry name" value="PPR_rpt"/>
</dbReference>
<dbReference type="EMBL" id="GEVK01014026">
    <property type="protein sequence ID" value="JAU38806.1"/>
    <property type="molecule type" value="Transcribed_RNA"/>
</dbReference>
<gene>
    <name evidence="4" type="ORF">LC_TR15724_c0_g1_i1_g.54177</name>
</gene>
<feature type="repeat" description="PPR" evidence="3">
    <location>
        <begin position="520"/>
        <end position="554"/>
    </location>
</feature>
<dbReference type="PROSITE" id="PS51375">
    <property type="entry name" value="PPR"/>
    <property type="match status" value="14"/>
</dbReference>
<feature type="repeat" description="PPR" evidence="3">
    <location>
        <begin position="239"/>
        <end position="273"/>
    </location>
</feature>
<feature type="repeat" description="PPR" evidence="3">
    <location>
        <begin position="274"/>
        <end position="308"/>
    </location>
</feature>
<evidence type="ECO:0000256" key="1">
    <source>
        <dbReference type="ARBA" id="ARBA00007626"/>
    </source>
</evidence>
<accession>A0A1J3F5D5</accession>
<dbReference type="Pfam" id="PF13041">
    <property type="entry name" value="PPR_2"/>
    <property type="match status" value="6"/>
</dbReference>
<feature type="repeat" description="PPR" evidence="3">
    <location>
        <begin position="130"/>
        <end position="164"/>
    </location>
</feature>
<dbReference type="PANTHER" id="PTHR47941">
    <property type="entry name" value="PENTATRICOPEPTIDE REPEAT-CONTAINING PROTEIN 3, MITOCHONDRIAL"/>
    <property type="match status" value="1"/>
</dbReference>
<feature type="repeat" description="PPR" evidence="3">
    <location>
        <begin position="203"/>
        <end position="233"/>
    </location>
</feature>
<comment type="similarity">
    <text evidence="1">Belongs to the PPR family. P subfamily.</text>
</comment>
<feature type="repeat" description="PPR" evidence="3">
    <location>
        <begin position="659"/>
        <end position="689"/>
    </location>
</feature>
<feature type="repeat" description="PPR" evidence="3">
    <location>
        <begin position="415"/>
        <end position="449"/>
    </location>
</feature>
<feature type="repeat" description="PPR" evidence="3">
    <location>
        <begin position="309"/>
        <end position="343"/>
    </location>
</feature>
<evidence type="ECO:0000256" key="3">
    <source>
        <dbReference type="PROSITE-ProRule" id="PRU00708"/>
    </source>
</evidence>
<organism evidence="4">
    <name type="scientific">Noccaea caerulescens</name>
    <name type="common">Alpine penny-cress</name>
    <name type="synonym">Thlaspi caerulescens</name>
    <dbReference type="NCBI Taxonomy" id="107243"/>
    <lineage>
        <taxon>Eukaryota</taxon>
        <taxon>Viridiplantae</taxon>
        <taxon>Streptophyta</taxon>
        <taxon>Embryophyta</taxon>
        <taxon>Tracheophyta</taxon>
        <taxon>Spermatophyta</taxon>
        <taxon>Magnoliopsida</taxon>
        <taxon>eudicotyledons</taxon>
        <taxon>Gunneridae</taxon>
        <taxon>Pentapetalae</taxon>
        <taxon>rosids</taxon>
        <taxon>malvids</taxon>
        <taxon>Brassicales</taxon>
        <taxon>Brassicaceae</taxon>
        <taxon>Coluteocarpeae</taxon>
        <taxon>Noccaea</taxon>
    </lineage>
</organism>
<sequence>MATLKPPESQLLKTLTSILTSEKTHFLETLNPYIPQITQPLLCSLLSSPSLAKRPETLVSFFRWAQTSIPEAFASASPLPLLSVVRSLLSHHKFADAKSLLVSHIRTSDASLSLCNSLLHPNLHLSPPPSKALFDISLGAYLKAGKPHVALQIFQKMIRLKLKPNHLTCNTLLIGLVRYPSSFSLSNAREVFDDMVKHGVSLNAKTFNVLIHGYCLEGKLDDAVAMIERMVSEFKVNPDNVTYNTILKAMSKKGRLNDVKELLLDMKKHGLVPNKDTYNNLVYGYCKLGSLKEAFQIVELMKQTNNLPDLCTYNMLMNGLCNAGSIREALELIEEMKELKLLPDVVSYNTLIDGCFELGLSSEAMKLMDQMENHGVKPNQVTHNISLKWLCKEEKMEEVTRKVKELVEVHGFAPDIVTYHTLINGYLKAGDLSGALEMMREMGKKGIKMNTVTLNTIADALCKERKVDEARSLLDSAVKRGYIVDEVSYGTLITGYFREEKVEKALEIWDEMKKRKIIPTVSTFNSVIGGLCHNGKTELAMERFDELAESGLLPDDTTFNSIILGYCKEGRVEKAFEFYNESIKHSFKPDNYTCNILLNGLCKEGMTEKALNFFNTLIEERDVDTVTYNTMISAFCKERKLKEAFDLLSEMEERGLEPDRFTYNSIITTLMEDGKLSEAEELMEKVSGKFGPLKVDLKAETEKNATTGTESKEEANSEAIAYSDVIKELCNRGRLKEQSRSYTG</sequence>
<feature type="repeat" description="PPR" evidence="3">
    <location>
        <begin position="590"/>
        <end position="620"/>
    </location>
</feature>
<feature type="repeat" description="PPR" evidence="3">
    <location>
        <begin position="450"/>
        <end position="484"/>
    </location>
</feature>
<feature type="repeat" description="PPR" evidence="3">
    <location>
        <begin position="624"/>
        <end position="658"/>
    </location>
</feature>
<feature type="repeat" description="PPR" evidence="3">
    <location>
        <begin position="344"/>
        <end position="378"/>
    </location>
</feature>
<dbReference type="Gene3D" id="1.25.40.10">
    <property type="entry name" value="Tetratricopeptide repeat domain"/>
    <property type="match status" value="6"/>
</dbReference>
<evidence type="ECO:0000313" key="4">
    <source>
        <dbReference type="EMBL" id="JAU38806.1"/>
    </source>
</evidence>
<dbReference type="Pfam" id="PF13812">
    <property type="entry name" value="PPR_3"/>
    <property type="match status" value="1"/>
</dbReference>